<keyword evidence="2" id="KW-1185">Reference proteome</keyword>
<reference evidence="1" key="1">
    <citation type="submission" date="2023-04" db="EMBL/GenBank/DDBJ databases">
        <title>Ambrosiozyma monospora NBRC 10751.</title>
        <authorList>
            <person name="Ichikawa N."/>
            <person name="Sato H."/>
            <person name="Tonouchi N."/>
        </authorList>
    </citation>
    <scope>NUCLEOTIDE SEQUENCE</scope>
    <source>
        <strain evidence="1">NBRC 10751</strain>
    </source>
</reference>
<dbReference type="Proteomes" id="UP001165064">
    <property type="component" value="Unassembled WGS sequence"/>
</dbReference>
<dbReference type="EMBL" id="BSXS01004383">
    <property type="protein sequence ID" value="GME82899.1"/>
    <property type="molecule type" value="Genomic_DNA"/>
</dbReference>
<gene>
    <name evidence="1" type="ORF">Amon02_000581900</name>
</gene>
<proteinExistence type="predicted"/>
<accession>A0ACB5T7P1</accession>
<organism evidence="1 2">
    <name type="scientific">Ambrosiozyma monospora</name>
    <name type="common">Yeast</name>
    <name type="synonym">Endomycopsis monosporus</name>
    <dbReference type="NCBI Taxonomy" id="43982"/>
    <lineage>
        <taxon>Eukaryota</taxon>
        <taxon>Fungi</taxon>
        <taxon>Dikarya</taxon>
        <taxon>Ascomycota</taxon>
        <taxon>Saccharomycotina</taxon>
        <taxon>Pichiomycetes</taxon>
        <taxon>Pichiales</taxon>
        <taxon>Pichiaceae</taxon>
        <taxon>Ambrosiozyma</taxon>
    </lineage>
</organism>
<protein>
    <submittedName>
        <fullName evidence="1">Unnamed protein product</fullName>
    </submittedName>
</protein>
<name>A0ACB5T7P1_AMBMO</name>
<evidence type="ECO:0000313" key="1">
    <source>
        <dbReference type="EMBL" id="GME82899.1"/>
    </source>
</evidence>
<evidence type="ECO:0000313" key="2">
    <source>
        <dbReference type="Proteomes" id="UP001165064"/>
    </source>
</evidence>
<comment type="caution">
    <text evidence="1">The sequence shown here is derived from an EMBL/GenBank/DDBJ whole genome shotgun (WGS) entry which is preliminary data.</text>
</comment>
<sequence>MTLLTGYSSDSDTSESESEIKQSSKQTKGTSQTLKQKEFQHTATTEHFNPAPNVSPTSTQLIEQDRQPVSVTSKNNREISIVSASIQHEYIDETKFRANKRSYATYGQVDRVSKAESRKIKKQRKQKQHDSASNNNDPFDIDKFQGPWAGYSSNEDDDEEDRSDAFAIGPDLEPIEAENTVNTENDENHKLNDDSDNSSILHISNTINFLTEFPKRLQSTIDKQRETGKHQECFAPKAKKHVYQGHRGGSMVRRN</sequence>